<dbReference type="Pfam" id="PF26563">
    <property type="entry name" value="Rv3660c_N"/>
    <property type="match status" value="1"/>
</dbReference>
<gene>
    <name evidence="2" type="ORF">FNL38_104568</name>
</gene>
<reference evidence="2" key="1">
    <citation type="submission" date="2019-07" db="EMBL/GenBank/DDBJ databases">
        <title>Genomic Encyclopedia of Type Strains, Phase IV (KMG-IV): sequencing the most valuable type-strain genomes for metagenomic binning, comparative biology and taxonomic classification.</title>
        <authorList>
            <person name="Goeker M."/>
        </authorList>
    </citation>
    <scope>NUCLEOTIDE SEQUENCE</scope>
    <source>
        <strain evidence="2">DSM 44596</strain>
    </source>
</reference>
<proteinExistence type="predicted"/>
<evidence type="ECO:0000259" key="1">
    <source>
        <dbReference type="Pfam" id="PF26563"/>
    </source>
</evidence>
<dbReference type="EMBL" id="VNIQ01000004">
    <property type="protein sequence ID" value="TYQ04190.1"/>
    <property type="molecule type" value="Genomic_DNA"/>
</dbReference>
<dbReference type="InterPro" id="IPR059050">
    <property type="entry name" value="Rv3660c_N"/>
</dbReference>
<evidence type="ECO:0000313" key="2">
    <source>
        <dbReference type="EMBL" id="TYQ04190.1"/>
    </source>
</evidence>
<organism evidence="2">
    <name type="scientific">Nocardia globerula</name>
    <dbReference type="NCBI Taxonomy" id="1818"/>
    <lineage>
        <taxon>Bacteria</taxon>
        <taxon>Bacillati</taxon>
        <taxon>Actinomycetota</taxon>
        <taxon>Actinomycetes</taxon>
        <taxon>Mycobacteriales</taxon>
        <taxon>Nocardiaceae</taxon>
        <taxon>Nocardia</taxon>
    </lineage>
</organism>
<name>A0A652YQQ4_NOCGL</name>
<dbReference type="SUPFAM" id="SSF52540">
    <property type="entry name" value="P-loop containing nucleoside triphosphate hydrolases"/>
    <property type="match status" value="1"/>
</dbReference>
<feature type="domain" description="Rv3660c-like CheY-like N-terminal" evidence="1">
    <location>
        <begin position="20"/>
        <end position="120"/>
    </location>
</feature>
<dbReference type="InterPro" id="IPR022521">
    <property type="entry name" value="Rv3660c"/>
</dbReference>
<dbReference type="Gene3D" id="3.40.50.300">
    <property type="entry name" value="P-loop containing nucleotide triphosphate hydrolases"/>
    <property type="match status" value="1"/>
</dbReference>
<sequence length="366" mass="36980">MNSNASGESGHADADVLVLVEDPLVLASVRRVVAAVDQSADEGPQPVSRQQWNRASAVVLDIAHAKACSSRNPRRSRVFLVGESEPTLDEWKYATSIGAQAVFTLPADENALVAVLAEHLVSRGEGTVVAVVGACGGAGASVSAAAIALASAARRIPTMLVDVDALGCGADVVLGVENVPGLRWAALTVEGGRLSADALRDALPARGQHLRVLSCSRGEIGGPSVTALGAVLDAGRRSGGLVVCDVSGCRGLEGEAVLEGSDAVVMVVPATVAACVAAEKVGMWAAQHNSNVGLLVRGPAPGGLRGADVATMLGLPLIAVVRGHRSLGSMLERGGLELRRKCALTLGADAVLDGLAAGSRSWSAAA</sequence>
<dbReference type="AlphaFoldDB" id="A0A652YQQ4"/>
<protein>
    <submittedName>
        <fullName evidence="2">Secretion/DNA translocation related CpaE-like protein</fullName>
    </submittedName>
</protein>
<comment type="caution">
    <text evidence="2">The sequence shown here is derived from an EMBL/GenBank/DDBJ whole genome shotgun (WGS) entry which is preliminary data.</text>
</comment>
<dbReference type="InterPro" id="IPR027417">
    <property type="entry name" value="P-loop_NTPase"/>
</dbReference>
<accession>A0A652YQQ4</accession>
<dbReference type="NCBIfam" id="TIGR03815">
    <property type="entry name" value="CpaE_hom_Actino"/>
    <property type="match status" value="1"/>
</dbReference>